<evidence type="ECO:0000256" key="1">
    <source>
        <dbReference type="SAM" id="Phobius"/>
    </source>
</evidence>
<dbReference type="OrthoDB" id="2972455at2"/>
<sequence>MFVRGFILLVGFSLAVSGGVTFIMYLNLLTTGFTFSEYLQFLFSHFESYLLIMGVILITLAIYYPSKKDEMD</sequence>
<dbReference type="Pfam" id="PF26135">
    <property type="entry name" value="YuzI"/>
    <property type="match status" value="1"/>
</dbReference>
<dbReference type="AlphaFoldDB" id="A0A147K9Y2"/>
<dbReference type="Proteomes" id="UP000074108">
    <property type="component" value="Unassembled WGS sequence"/>
</dbReference>
<dbReference type="InterPro" id="IPR058887">
    <property type="entry name" value="YuzI-like"/>
</dbReference>
<comment type="caution">
    <text evidence="2">The sequence shown here is derived from an EMBL/GenBank/DDBJ whole genome shotgun (WGS) entry which is preliminary data.</text>
</comment>
<gene>
    <name evidence="2" type="ORF">Q75_04595</name>
</gene>
<protein>
    <submittedName>
        <fullName evidence="2">Uncharacterized protein</fullName>
    </submittedName>
</protein>
<keyword evidence="3" id="KW-1185">Reference proteome</keyword>
<accession>A0A147K9Y2</accession>
<keyword evidence="1" id="KW-0472">Membrane</keyword>
<organism evidence="2 3">
    <name type="scientific">Bacillus coahuilensis p1.1.43</name>
    <dbReference type="NCBI Taxonomy" id="1150625"/>
    <lineage>
        <taxon>Bacteria</taxon>
        <taxon>Bacillati</taxon>
        <taxon>Bacillota</taxon>
        <taxon>Bacilli</taxon>
        <taxon>Bacillales</taxon>
        <taxon>Bacillaceae</taxon>
        <taxon>Bacillus</taxon>
    </lineage>
</organism>
<dbReference type="STRING" id="1150625.Q75_04595"/>
<name>A0A147K9Y2_9BACI</name>
<feature type="transmembrane region" description="Helical" evidence="1">
    <location>
        <begin position="7"/>
        <end position="28"/>
    </location>
</feature>
<reference evidence="2 3" key="1">
    <citation type="journal article" date="2016" name="Front. Microbiol.">
        <title>Microevolution Analysis of Bacillus coahuilensis Unveils Differences in Phosphorus Acquisition Strategies and Their Regulation.</title>
        <authorList>
            <person name="Gomez-Lunar Z."/>
            <person name="Hernandez-Gonzalez I."/>
            <person name="Rodriguez-Torres M.D."/>
            <person name="Souza V."/>
            <person name="Olmedo-Alvarez G."/>
        </authorList>
    </citation>
    <scope>NUCLEOTIDE SEQUENCE [LARGE SCALE GENOMIC DNA]</scope>
    <source>
        <strain evidence="3">p1.1.43</strain>
    </source>
</reference>
<dbReference type="PATRIC" id="fig|1150625.3.peg.962"/>
<dbReference type="EMBL" id="LDYG01000021">
    <property type="protein sequence ID" value="KUP07515.1"/>
    <property type="molecule type" value="Genomic_DNA"/>
</dbReference>
<evidence type="ECO:0000313" key="2">
    <source>
        <dbReference type="EMBL" id="KUP07515.1"/>
    </source>
</evidence>
<evidence type="ECO:0000313" key="3">
    <source>
        <dbReference type="Proteomes" id="UP000074108"/>
    </source>
</evidence>
<feature type="transmembrane region" description="Helical" evidence="1">
    <location>
        <begin position="48"/>
        <end position="66"/>
    </location>
</feature>
<keyword evidence="1" id="KW-0812">Transmembrane</keyword>
<dbReference type="RefSeq" id="WP_010171565.1">
    <property type="nucleotide sequence ID" value="NZ_LDYG01000021.1"/>
</dbReference>
<proteinExistence type="predicted"/>
<keyword evidence="1" id="KW-1133">Transmembrane helix</keyword>